<dbReference type="Pfam" id="PF13021">
    <property type="entry name" value="DUF3885"/>
    <property type="match status" value="1"/>
</dbReference>
<comment type="caution">
    <text evidence="2">The sequence shown here is derived from an EMBL/GenBank/DDBJ whole genome shotgun (WGS) entry which is preliminary data.</text>
</comment>
<evidence type="ECO:0000313" key="2">
    <source>
        <dbReference type="EMBL" id="MBO3734050.1"/>
    </source>
</evidence>
<gene>
    <name evidence="2" type="ORF">J5V16_14575</name>
</gene>
<dbReference type="InterPro" id="IPR024976">
    <property type="entry name" value="DUF3885"/>
</dbReference>
<organism evidence="2 3">
    <name type="scientific">Glycomyces niveus</name>
    <dbReference type="NCBI Taxonomy" id="2820287"/>
    <lineage>
        <taxon>Bacteria</taxon>
        <taxon>Bacillati</taxon>
        <taxon>Actinomycetota</taxon>
        <taxon>Actinomycetes</taxon>
        <taxon>Glycomycetales</taxon>
        <taxon>Glycomycetaceae</taxon>
        <taxon>Glycomyces</taxon>
    </lineage>
</organism>
<sequence length="183" mass="21666">MRRVHEQLTDLWDRRWPKVHPCLPYRLKIEYPDLWVRFHCLPESKRYPETKHEYEIVLGRYNTVMAELFSDQIYVMTPVYTASPDWPGGEEPWRIAQFDDEPGFESYGHLFLAQKVWEPGTIDGLLRRVADDVEAGVIIADPDLRWLFHPYDGGMDVIAPTTADRDALRDRHRDWLSKHPEGY</sequence>
<dbReference type="Proteomes" id="UP000681341">
    <property type="component" value="Unassembled WGS sequence"/>
</dbReference>
<dbReference type="EMBL" id="JAGFNP010000007">
    <property type="protein sequence ID" value="MBO3734050.1"/>
    <property type="molecule type" value="Genomic_DNA"/>
</dbReference>
<proteinExistence type="predicted"/>
<protein>
    <recommendedName>
        <fullName evidence="1">DUF3885 domain-containing protein</fullName>
    </recommendedName>
</protein>
<feature type="domain" description="DUF3885" evidence="1">
    <location>
        <begin position="24"/>
        <end position="180"/>
    </location>
</feature>
<accession>A0ABS3U5J5</accession>
<reference evidence="2 3" key="1">
    <citation type="submission" date="2021-03" db="EMBL/GenBank/DDBJ databases">
        <title>Glycomyces sp. nov., a novel actinomycete isolated from soil.</title>
        <authorList>
            <person name="Yang X."/>
            <person name="Xu X."/>
        </authorList>
    </citation>
    <scope>NUCLEOTIDE SEQUENCE [LARGE SCALE GENOMIC DNA]</scope>
    <source>
        <strain evidence="2 3">NEAU-S30</strain>
    </source>
</reference>
<keyword evidence="3" id="KW-1185">Reference proteome</keyword>
<evidence type="ECO:0000259" key="1">
    <source>
        <dbReference type="Pfam" id="PF13021"/>
    </source>
</evidence>
<evidence type="ECO:0000313" key="3">
    <source>
        <dbReference type="Proteomes" id="UP000681341"/>
    </source>
</evidence>
<name>A0ABS3U5J5_9ACTN</name>